<feature type="signal peptide" evidence="1">
    <location>
        <begin position="1"/>
        <end position="23"/>
    </location>
</feature>
<evidence type="ECO:0000313" key="3">
    <source>
        <dbReference type="Proteomes" id="UP001056012"/>
    </source>
</evidence>
<evidence type="ECO:0000313" key="2">
    <source>
        <dbReference type="EMBL" id="USP72791.1"/>
    </source>
</evidence>
<evidence type="ECO:0000256" key="1">
    <source>
        <dbReference type="SAM" id="SignalP"/>
    </source>
</evidence>
<accession>A0A9Q8YZ62</accession>
<dbReference type="AlphaFoldDB" id="A0A9Q8YZ62"/>
<dbReference type="OrthoDB" id="3689544at2759"/>
<feature type="chain" id="PRO_5040340367" evidence="1">
    <location>
        <begin position="24"/>
        <end position="276"/>
    </location>
</feature>
<proteinExistence type="predicted"/>
<dbReference type="EMBL" id="CP089274">
    <property type="protein sequence ID" value="USP72791.1"/>
    <property type="molecule type" value="Genomic_DNA"/>
</dbReference>
<sequence>MVSSKFNIPAVLVGLLLAIPALAAPAGNIEENSLKAEDIIPREYIDQVLAYHEAKRQVEARAEWRNAKRALHALQKRVPVDNHCEPEDEWVSRRCTSDISAQAYEDECQTPDGDEYTEPGHCPQNTVCQDIEIPNGTDPGTGEEIFIDDILCVPSTPPRQDNISRKRQYGYRSVTASSSKKQIVSIPVLVDNPTSSVSASILGNDRSFDILPASTLTANLRGFQLNLCEQEPTNQQKNSRMCIPKLPNHNLRNGQFIDFTFGLSGLQEGFFFYSIA</sequence>
<reference evidence="2" key="1">
    <citation type="submission" date="2021-12" db="EMBL/GenBank/DDBJ databases">
        <title>Curvularia clavata genome.</title>
        <authorList>
            <person name="Cao Y."/>
        </authorList>
    </citation>
    <scope>NUCLEOTIDE SEQUENCE</scope>
    <source>
        <strain evidence="2">Yc1106</strain>
    </source>
</reference>
<keyword evidence="3" id="KW-1185">Reference proteome</keyword>
<protein>
    <submittedName>
        <fullName evidence="2">Uncharacterized protein</fullName>
    </submittedName>
</protein>
<name>A0A9Q8YZ62_CURCL</name>
<dbReference type="Proteomes" id="UP001056012">
    <property type="component" value="Chromosome 1"/>
</dbReference>
<dbReference type="VEuPathDB" id="FungiDB:yc1106_00065"/>
<keyword evidence="1" id="KW-0732">Signal</keyword>
<gene>
    <name evidence="2" type="ORF">yc1106_00065</name>
</gene>
<organism evidence="2 3">
    <name type="scientific">Curvularia clavata</name>
    <dbReference type="NCBI Taxonomy" id="95742"/>
    <lineage>
        <taxon>Eukaryota</taxon>
        <taxon>Fungi</taxon>
        <taxon>Dikarya</taxon>
        <taxon>Ascomycota</taxon>
        <taxon>Pezizomycotina</taxon>
        <taxon>Dothideomycetes</taxon>
        <taxon>Pleosporomycetidae</taxon>
        <taxon>Pleosporales</taxon>
        <taxon>Pleosporineae</taxon>
        <taxon>Pleosporaceae</taxon>
        <taxon>Curvularia</taxon>
    </lineage>
</organism>